<dbReference type="EMBL" id="JXYS01000001">
    <property type="protein sequence ID" value="KJF19085.1"/>
    <property type="molecule type" value="Genomic_DNA"/>
</dbReference>
<gene>
    <name evidence="4" type="primary">rpiB</name>
    <name evidence="4" type="ORF">AXFE_01220</name>
</gene>
<feature type="binding site" evidence="3">
    <location>
        <position position="136"/>
    </location>
    <ligand>
        <name>D-ribulose 5-phosphate</name>
        <dbReference type="ChEBI" id="CHEBI:58121"/>
    </ligand>
</feature>
<dbReference type="InterPro" id="IPR004785">
    <property type="entry name" value="RpiB"/>
</dbReference>
<dbReference type="InterPro" id="IPR003500">
    <property type="entry name" value="RpiB_LacA_LacB"/>
</dbReference>
<dbReference type="InterPro" id="IPR036569">
    <property type="entry name" value="RpiB_LacA_LacB_sf"/>
</dbReference>
<dbReference type="Gene3D" id="3.40.1400.10">
    <property type="entry name" value="Sugar-phosphate isomerase, RpiB/LacA/LacB"/>
    <property type="match status" value="1"/>
</dbReference>
<evidence type="ECO:0000256" key="3">
    <source>
        <dbReference type="PIRSR" id="PIRSR005384-2"/>
    </source>
</evidence>
<sequence length="157" mass="16821">MKIAIGSDHAGFLLKKDLIDHLVGLDYKVEDLGTHSIDPIDYPEICASVARRVRGGEVDFGIVLGGSGQGEQIAANKIHGVRAALCPDEFTARLARAHNNANVISMGARVVAPAYAVAILDVFLTTPFEGGRHQSRIDQVAELEHEEALFEAVAHGK</sequence>
<protein>
    <submittedName>
        <fullName evidence="4">Ribose-5-phosphate isomerase B</fullName>
        <ecNumber evidence="4">5.3.1.6</ecNumber>
    </submittedName>
</protein>
<name>A0A0D8HM46_9ACTN</name>
<dbReference type="GO" id="GO:0004751">
    <property type="term" value="F:ribose-5-phosphate isomerase activity"/>
    <property type="evidence" value="ECO:0007669"/>
    <property type="project" value="UniProtKB-EC"/>
</dbReference>
<keyword evidence="2 4" id="KW-0413">Isomerase</keyword>
<feature type="binding site" evidence="3">
    <location>
        <position position="109"/>
    </location>
    <ligand>
        <name>D-ribulose 5-phosphate</name>
        <dbReference type="ChEBI" id="CHEBI:58121"/>
    </ligand>
</feature>
<dbReference type="Proteomes" id="UP000032360">
    <property type="component" value="Unassembled WGS sequence"/>
</dbReference>
<proteinExistence type="inferred from homology"/>
<reference evidence="4 5" key="1">
    <citation type="submission" date="2015-01" db="EMBL/GenBank/DDBJ databases">
        <title>Draft genome of the acidophilic iron oxidizer Acidithrix ferrooxidans strain Py-F3.</title>
        <authorList>
            <person name="Poehlein A."/>
            <person name="Eisen S."/>
            <person name="Schloemann M."/>
            <person name="Johnson B.D."/>
            <person name="Daniel R."/>
            <person name="Muehling M."/>
        </authorList>
    </citation>
    <scope>NUCLEOTIDE SEQUENCE [LARGE SCALE GENOMIC DNA]</scope>
    <source>
        <strain evidence="4 5">Py-F3</strain>
    </source>
</reference>
<dbReference type="RefSeq" id="WP_052603960.1">
    <property type="nucleotide sequence ID" value="NZ_JXYS01000001.1"/>
</dbReference>
<dbReference type="GO" id="GO:0019316">
    <property type="term" value="P:D-allose catabolic process"/>
    <property type="evidence" value="ECO:0007669"/>
    <property type="project" value="TreeGrafter"/>
</dbReference>
<dbReference type="AlphaFoldDB" id="A0A0D8HM46"/>
<evidence type="ECO:0000256" key="1">
    <source>
        <dbReference type="ARBA" id="ARBA00008754"/>
    </source>
</evidence>
<dbReference type="EC" id="5.3.1.6" evidence="4"/>
<dbReference type="PANTHER" id="PTHR30345">
    <property type="entry name" value="RIBOSE-5-PHOSPHATE ISOMERASE B"/>
    <property type="match status" value="1"/>
</dbReference>
<dbReference type="NCBIfam" id="TIGR01120">
    <property type="entry name" value="rpiB"/>
    <property type="match status" value="1"/>
</dbReference>
<dbReference type="NCBIfam" id="TIGR00689">
    <property type="entry name" value="rpiB_lacA_lacB"/>
    <property type="match status" value="1"/>
</dbReference>
<keyword evidence="5" id="KW-1185">Reference proteome</keyword>
<comment type="similarity">
    <text evidence="1">Belongs to the LacAB/RpiB family.</text>
</comment>
<dbReference type="Pfam" id="PF02502">
    <property type="entry name" value="LacAB_rpiB"/>
    <property type="match status" value="1"/>
</dbReference>
<evidence type="ECO:0000256" key="2">
    <source>
        <dbReference type="ARBA" id="ARBA00023235"/>
    </source>
</evidence>
<comment type="caution">
    <text evidence="4">The sequence shown here is derived from an EMBL/GenBank/DDBJ whole genome shotgun (WGS) entry which is preliminary data.</text>
</comment>
<feature type="binding site" evidence="3">
    <location>
        <position position="99"/>
    </location>
    <ligand>
        <name>D-ribulose 5-phosphate</name>
        <dbReference type="ChEBI" id="CHEBI:58121"/>
    </ligand>
</feature>
<evidence type="ECO:0000313" key="4">
    <source>
        <dbReference type="EMBL" id="KJF19085.1"/>
    </source>
</evidence>
<dbReference type="STRING" id="1280514.AXFE_01220"/>
<dbReference type="PANTHER" id="PTHR30345:SF0">
    <property type="entry name" value="DNA DAMAGE-REPAIR_TOLERATION PROTEIN DRT102"/>
    <property type="match status" value="1"/>
</dbReference>
<evidence type="ECO:0000313" key="5">
    <source>
        <dbReference type="Proteomes" id="UP000032360"/>
    </source>
</evidence>
<dbReference type="PIRSF" id="PIRSF005384">
    <property type="entry name" value="RpiB_LacA_B"/>
    <property type="match status" value="1"/>
</dbReference>
<accession>A0A0D8HM46</accession>
<dbReference type="GO" id="GO:0009052">
    <property type="term" value="P:pentose-phosphate shunt, non-oxidative branch"/>
    <property type="evidence" value="ECO:0007669"/>
    <property type="project" value="TreeGrafter"/>
</dbReference>
<dbReference type="OrthoDB" id="1778624at2"/>
<feature type="binding site" evidence="3">
    <location>
        <begin position="8"/>
        <end position="9"/>
    </location>
    <ligand>
        <name>D-ribulose 5-phosphate</name>
        <dbReference type="ChEBI" id="CHEBI:58121"/>
    </ligand>
</feature>
<dbReference type="SUPFAM" id="SSF89623">
    <property type="entry name" value="Ribose/Galactose isomerase RpiB/AlsB"/>
    <property type="match status" value="1"/>
</dbReference>
<dbReference type="PATRIC" id="fig|1280514.3.peg.173"/>
<feature type="binding site" evidence="3">
    <location>
        <begin position="66"/>
        <end position="70"/>
    </location>
    <ligand>
        <name>D-ribulose 5-phosphate</name>
        <dbReference type="ChEBI" id="CHEBI:58121"/>
    </ligand>
</feature>
<organism evidence="4 5">
    <name type="scientific">Acidithrix ferrooxidans</name>
    <dbReference type="NCBI Taxonomy" id="1280514"/>
    <lineage>
        <taxon>Bacteria</taxon>
        <taxon>Bacillati</taxon>
        <taxon>Actinomycetota</taxon>
        <taxon>Acidimicrobiia</taxon>
        <taxon>Acidimicrobiales</taxon>
        <taxon>Acidimicrobiaceae</taxon>
        <taxon>Acidithrix</taxon>
    </lineage>
</organism>
<feature type="binding site" evidence="3">
    <location>
        <position position="132"/>
    </location>
    <ligand>
        <name>D-ribulose 5-phosphate</name>
        <dbReference type="ChEBI" id="CHEBI:58121"/>
    </ligand>
</feature>
<dbReference type="NCBIfam" id="NF004051">
    <property type="entry name" value="PRK05571.1"/>
    <property type="match status" value="1"/>
</dbReference>